<dbReference type="GO" id="GO:0016829">
    <property type="term" value="F:lyase activity"/>
    <property type="evidence" value="ECO:0007669"/>
    <property type="project" value="UniProtKB-KW"/>
</dbReference>
<feature type="region of interest" description="Disordered" evidence="3">
    <location>
        <begin position="17"/>
        <end position="58"/>
    </location>
</feature>
<feature type="domain" description="Alginate lyase" evidence="4">
    <location>
        <begin position="86"/>
        <end position="318"/>
    </location>
</feature>
<evidence type="ECO:0000256" key="3">
    <source>
        <dbReference type="SAM" id="MobiDB-lite"/>
    </source>
</evidence>
<dbReference type="Proteomes" id="UP000295493">
    <property type="component" value="Unassembled WGS sequence"/>
</dbReference>
<reference evidence="5 6" key="1">
    <citation type="submission" date="2019-03" db="EMBL/GenBank/DDBJ databases">
        <title>Genomic Encyclopedia of Type Strains, Phase IV (KMG-IV): sequencing the most valuable type-strain genomes for metagenomic binning, comparative biology and taxonomic classification.</title>
        <authorList>
            <person name="Goeker M."/>
        </authorList>
    </citation>
    <scope>NUCLEOTIDE SEQUENCE [LARGE SCALE GENOMIC DNA]</scope>
    <source>
        <strain evidence="5 6">DSM 25059</strain>
    </source>
</reference>
<dbReference type="InterPro" id="IPR008397">
    <property type="entry name" value="Alginate_lyase_dom"/>
</dbReference>
<organism evidence="5 6">
    <name type="scientific">Stakelama pacifica</name>
    <dbReference type="NCBI Taxonomy" id="517720"/>
    <lineage>
        <taxon>Bacteria</taxon>
        <taxon>Pseudomonadati</taxon>
        <taxon>Pseudomonadota</taxon>
        <taxon>Alphaproteobacteria</taxon>
        <taxon>Sphingomonadales</taxon>
        <taxon>Sphingomonadaceae</taxon>
        <taxon>Stakelama</taxon>
    </lineage>
</organism>
<dbReference type="Pfam" id="PF05426">
    <property type="entry name" value="Alginate_lyase"/>
    <property type="match status" value="1"/>
</dbReference>
<evidence type="ECO:0000256" key="2">
    <source>
        <dbReference type="ARBA" id="ARBA00023239"/>
    </source>
</evidence>
<dbReference type="InterPro" id="IPR008929">
    <property type="entry name" value="Chondroitin_lyas"/>
</dbReference>
<accession>A0A4V6PR81</accession>
<proteinExistence type="predicted"/>
<evidence type="ECO:0000313" key="6">
    <source>
        <dbReference type="Proteomes" id="UP000295493"/>
    </source>
</evidence>
<dbReference type="EMBL" id="SNWD01000008">
    <property type="protein sequence ID" value="TDN81228.1"/>
    <property type="molecule type" value="Genomic_DNA"/>
</dbReference>
<dbReference type="Gene3D" id="1.50.10.100">
    <property type="entry name" value="Chondroitin AC/alginate lyase"/>
    <property type="match status" value="1"/>
</dbReference>
<dbReference type="AlphaFoldDB" id="A0A4V6PR81"/>
<evidence type="ECO:0000259" key="4">
    <source>
        <dbReference type="Pfam" id="PF05426"/>
    </source>
</evidence>
<sequence length="389" mass="40774">MLSGGIALALSLGGCGGGGSPDGKTAVPQESSPVIVAPAPTPVPAPTPTPSPQPAGYSAPFAQPTANIASVPDCPAPPEAVVRLSLPSMYVTGDNSFSQIDATKQAEREAILKPIHRFTYGVSRYANKYVASGGADVKSGACALAWLDNWARAGAMQQMVDNETQFIRSVQLSAWAIAYAQVKNLKVQSNAPDPAIRAWLTGLANDMRSHADSLTGNTVRNNHRYWAGLAAVAVAMDVGNEGLTRWGVESARIGISQIGPDGSLPLELARKTRAAHYHLYAAAPLVMTAAIVKNTGVDLYADDGGALHRLVKFATDNVVSTDKIAAMTGTPQDMFDLDTALGQQYVAWFEFYIRAFPGRASAQAAIAKERPLVNNELGGDLTMLAASGG</sequence>
<dbReference type="GO" id="GO:0042597">
    <property type="term" value="C:periplasmic space"/>
    <property type="evidence" value="ECO:0007669"/>
    <property type="project" value="InterPro"/>
</dbReference>
<feature type="compositionally biased region" description="Pro residues" evidence="3">
    <location>
        <begin position="39"/>
        <end position="53"/>
    </location>
</feature>
<evidence type="ECO:0000256" key="1">
    <source>
        <dbReference type="ARBA" id="ARBA00022729"/>
    </source>
</evidence>
<protein>
    <submittedName>
        <fullName evidence="5">Poly(Beta-D-mannuronate) lyase</fullName>
    </submittedName>
</protein>
<comment type="caution">
    <text evidence="5">The sequence shown here is derived from an EMBL/GenBank/DDBJ whole genome shotgun (WGS) entry which is preliminary data.</text>
</comment>
<keyword evidence="1" id="KW-0732">Signal</keyword>
<keyword evidence="2 5" id="KW-0456">Lyase</keyword>
<dbReference type="SUPFAM" id="SSF48230">
    <property type="entry name" value="Chondroitin AC/alginate lyase"/>
    <property type="match status" value="1"/>
</dbReference>
<gene>
    <name evidence="5" type="ORF">EV664_108170</name>
</gene>
<keyword evidence="6" id="KW-1185">Reference proteome</keyword>
<name>A0A4V6PR81_9SPHN</name>
<evidence type="ECO:0000313" key="5">
    <source>
        <dbReference type="EMBL" id="TDN81228.1"/>
    </source>
</evidence>